<organism evidence="3 4">
    <name type="scientific">Lentzea aerocolonigenes</name>
    <name type="common">Lechevalieria aerocolonigenes</name>
    <name type="synonym">Saccharothrix aerocolonigenes</name>
    <dbReference type="NCBI Taxonomy" id="68170"/>
    <lineage>
        <taxon>Bacteria</taxon>
        <taxon>Bacillati</taxon>
        <taxon>Actinomycetota</taxon>
        <taxon>Actinomycetes</taxon>
        <taxon>Pseudonocardiales</taxon>
        <taxon>Pseudonocardiaceae</taxon>
        <taxon>Lentzea</taxon>
    </lineage>
</organism>
<keyword evidence="4" id="KW-1185">Reference proteome</keyword>
<feature type="signal peptide" evidence="2">
    <location>
        <begin position="1"/>
        <end position="21"/>
    </location>
</feature>
<evidence type="ECO:0000256" key="2">
    <source>
        <dbReference type="SAM" id="SignalP"/>
    </source>
</evidence>
<dbReference type="AlphaFoldDB" id="A0A0F0HEG7"/>
<evidence type="ECO:0000313" key="4">
    <source>
        <dbReference type="Proteomes" id="UP000033393"/>
    </source>
</evidence>
<feature type="region of interest" description="Disordered" evidence="1">
    <location>
        <begin position="43"/>
        <end position="73"/>
    </location>
</feature>
<sequence length="158" mass="16962">MVERKLTALLPISLVAVALLAGCATPQPQFVDQGQYAKAVRDSASKLTWPDGRTPDLDVLAEKSGPGPDKAPVGSERIVLEMTNACAWYLGWEDARKRGDQAAESTALKVMDEVLPKFSPEDPDGQRYARETAAKAKAGNGSLAADYVANNCESVVWK</sequence>
<feature type="chain" id="PRO_5039035354" description="Lipoprotein" evidence="2">
    <location>
        <begin position="22"/>
        <end position="158"/>
    </location>
</feature>
<protein>
    <recommendedName>
        <fullName evidence="5">Lipoprotein</fullName>
    </recommendedName>
</protein>
<name>A0A0F0HEG7_LENAE</name>
<dbReference type="STRING" id="68170.GCA_000974445_07871"/>
<comment type="caution">
    <text evidence="3">The sequence shown here is derived from an EMBL/GenBank/DDBJ whole genome shotgun (WGS) entry which is preliminary data.</text>
</comment>
<dbReference type="PROSITE" id="PS51257">
    <property type="entry name" value="PROKAR_LIPOPROTEIN"/>
    <property type="match status" value="1"/>
</dbReference>
<accession>A0A0F0HEG7</accession>
<dbReference type="EMBL" id="JYJG01000003">
    <property type="protein sequence ID" value="KJK53266.1"/>
    <property type="molecule type" value="Genomic_DNA"/>
</dbReference>
<reference evidence="3 4" key="1">
    <citation type="submission" date="2015-02" db="EMBL/GenBank/DDBJ databases">
        <authorList>
            <person name="Ju K.-S."/>
            <person name="Doroghazi J.R."/>
            <person name="Metcalf W."/>
        </authorList>
    </citation>
    <scope>NUCLEOTIDE SEQUENCE [LARGE SCALE GENOMIC DNA]</scope>
    <source>
        <strain evidence="3 4">NRRL B-16140</strain>
    </source>
</reference>
<evidence type="ECO:0000313" key="3">
    <source>
        <dbReference type="EMBL" id="KJK53266.1"/>
    </source>
</evidence>
<dbReference type="PATRIC" id="fig|68170.10.peg.203"/>
<evidence type="ECO:0008006" key="5">
    <source>
        <dbReference type="Google" id="ProtNLM"/>
    </source>
</evidence>
<proteinExistence type="predicted"/>
<dbReference type="Proteomes" id="UP000033393">
    <property type="component" value="Unassembled WGS sequence"/>
</dbReference>
<keyword evidence="2" id="KW-0732">Signal</keyword>
<gene>
    <name evidence="3" type="ORF">UK23_00965</name>
</gene>
<evidence type="ECO:0000256" key="1">
    <source>
        <dbReference type="SAM" id="MobiDB-lite"/>
    </source>
</evidence>